<name>A0A165LKD5_EXIGL</name>
<proteinExistence type="predicted"/>
<sequence>MLSSALVLVAAVFAGVATANPVEKRQFSGVHTGDATWYEVGLGACGINNVASDFVVAVSETFFDTFPGATTNPNNNPLCGQGVTANFGGRSIQVTIVDRCTACAFGDLDFSSGAFQALVGDLGIGRASGLSWTLNSLPRA</sequence>
<keyword evidence="1 2" id="KW-0732">Signal</keyword>
<dbReference type="EMBL" id="KV425924">
    <property type="protein sequence ID" value="KZV97970.1"/>
    <property type="molecule type" value="Genomic_DNA"/>
</dbReference>
<dbReference type="STRING" id="1314781.A0A165LKD5"/>
<feature type="chain" id="PRO_5007861718" description="RlpA-like protein double-psi beta-barrel domain-containing protein" evidence="2">
    <location>
        <begin position="20"/>
        <end position="140"/>
    </location>
</feature>
<dbReference type="CDD" id="cd22191">
    <property type="entry name" value="DPBB_RlpA_EXP_N-like"/>
    <property type="match status" value="1"/>
</dbReference>
<dbReference type="InterPro" id="IPR036908">
    <property type="entry name" value="RlpA-like_sf"/>
</dbReference>
<reference evidence="3 4" key="1">
    <citation type="journal article" date="2016" name="Mol. Biol. Evol.">
        <title>Comparative Genomics of Early-Diverging Mushroom-Forming Fungi Provides Insights into the Origins of Lignocellulose Decay Capabilities.</title>
        <authorList>
            <person name="Nagy L.G."/>
            <person name="Riley R."/>
            <person name="Tritt A."/>
            <person name="Adam C."/>
            <person name="Daum C."/>
            <person name="Floudas D."/>
            <person name="Sun H."/>
            <person name="Yadav J.S."/>
            <person name="Pangilinan J."/>
            <person name="Larsson K.H."/>
            <person name="Matsuura K."/>
            <person name="Barry K."/>
            <person name="Labutti K."/>
            <person name="Kuo R."/>
            <person name="Ohm R.A."/>
            <person name="Bhattacharya S.S."/>
            <person name="Shirouzu T."/>
            <person name="Yoshinaga Y."/>
            <person name="Martin F.M."/>
            <person name="Grigoriev I.V."/>
            <person name="Hibbett D.S."/>
        </authorList>
    </citation>
    <scope>NUCLEOTIDE SEQUENCE [LARGE SCALE GENOMIC DNA]</scope>
    <source>
        <strain evidence="3 4">HHB12029</strain>
    </source>
</reference>
<dbReference type="PANTHER" id="PTHR31836:SF28">
    <property type="entry name" value="SRCR DOMAIN-CONTAINING PROTEIN-RELATED"/>
    <property type="match status" value="1"/>
</dbReference>
<dbReference type="InParanoid" id="A0A165LKD5"/>
<dbReference type="Proteomes" id="UP000077266">
    <property type="component" value="Unassembled WGS sequence"/>
</dbReference>
<dbReference type="InterPro" id="IPR051477">
    <property type="entry name" value="Expansin_CellWall"/>
</dbReference>
<organism evidence="3 4">
    <name type="scientific">Exidia glandulosa HHB12029</name>
    <dbReference type="NCBI Taxonomy" id="1314781"/>
    <lineage>
        <taxon>Eukaryota</taxon>
        <taxon>Fungi</taxon>
        <taxon>Dikarya</taxon>
        <taxon>Basidiomycota</taxon>
        <taxon>Agaricomycotina</taxon>
        <taxon>Agaricomycetes</taxon>
        <taxon>Auriculariales</taxon>
        <taxon>Exidiaceae</taxon>
        <taxon>Exidia</taxon>
    </lineage>
</organism>
<evidence type="ECO:0000313" key="3">
    <source>
        <dbReference type="EMBL" id="KZV97970.1"/>
    </source>
</evidence>
<keyword evidence="4" id="KW-1185">Reference proteome</keyword>
<accession>A0A165LKD5</accession>
<dbReference type="PANTHER" id="PTHR31836">
    <property type="match status" value="1"/>
</dbReference>
<evidence type="ECO:0000256" key="2">
    <source>
        <dbReference type="SAM" id="SignalP"/>
    </source>
</evidence>
<dbReference type="AlphaFoldDB" id="A0A165LKD5"/>
<dbReference type="SUPFAM" id="SSF50685">
    <property type="entry name" value="Barwin-like endoglucanases"/>
    <property type="match status" value="1"/>
</dbReference>
<evidence type="ECO:0000313" key="4">
    <source>
        <dbReference type="Proteomes" id="UP000077266"/>
    </source>
</evidence>
<dbReference type="Gene3D" id="2.40.40.10">
    <property type="entry name" value="RlpA-like domain"/>
    <property type="match status" value="1"/>
</dbReference>
<feature type="signal peptide" evidence="2">
    <location>
        <begin position="1"/>
        <end position="19"/>
    </location>
</feature>
<evidence type="ECO:0000256" key="1">
    <source>
        <dbReference type="ARBA" id="ARBA00022729"/>
    </source>
</evidence>
<dbReference type="OrthoDB" id="623670at2759"/>
<gene>
    <name evidence="3" type="ORF">EXIGLDRAFT_764007</name>
</gene>
<protein>
    <recommendedName>
        <fullName evidence="5">RlpA-like protein double-psi beta-barrel domain-containing protein</fullName>
    </recommendedName>
</protein>
<evidence type="ECO:0008006" key="5">
    <source>
        <dbReference type="Google" id="ProtNLM"/>
    </source>
</evidence>